<keyword evidence="1" id="KW-0677">Repeat</keyword>
<sequence>MRPGLGPVRLRACSSVEPGGAPGHIMGRNIFVFVTAPLLLCGLAKAISEAPCDGIFESVSGIYSRCGAHNWIFVGSQYYHRTLLIARSEDGCGEHYTLKTYVREPGMDFTLNTTTDVPYGTEPFAIRLTCPIGFDVRITTQSNSGCSFNPCNLRISANFLSERVPTQWNAKHLPSSTDAPDAATQICNNGGFRENSATGSCACPPGFGGPTCEDACGWDKYGDNCELACTGKPQGCKGVAFCHSNCTCAAGFKGPTCDQVCGPGLYGANCTQTCGQCKYGDVCDPVTGHCPEDCRPGYVRPFCQKYIPLRHLANAPDIHEVGSTTVKGSFPTTIDSTNGLGSVVFYQLQYKDQSKPNGDWVPSTLGRLPADFLGAETAPQNFTMLNLPPDTSLLVRVLLLDEEMHAFNFPPAVEVRTSGRRRVEKLKVTNVSARGANLTWESYDFTQGDYFFVRHECLSLVACPGACPHPDGIMSVASPSVSLERLLPAAKYRVTVEAADNHKEAVTFTTGFLLPDASVSSLRVSARTNSSALVEWGPSDQCEWVFGPTAQYAWSLQPLGSKAGTATAANTTATSTVLTGLQPLANYQFSVNLFNTEGESPARRTATLNFSTYHTVPDPPRDLTVYRLNRTAVWLRWREPSRPSGTLRAYIIETTPVKEKGDASRGPPRLLRSERLPVGSHCEAWPDLVCYTVSRLRPRSRYTITVSAVNEHGDKPGEPSSVEASTVKGVSEPPQDFRVLSRDKTSALVAWRMPNKINGDLTSFEVAVARQVRADEESAETDVPDPDLERILVTKEQPQYEYRVEGLQPGATYAVTVNCGHGGRVAHLEVTTDEEDEAA</sequence>
<comment type="caution">
    <text evidence="2">Lacks conserved residue(s) required for the propagation of feature annotation.</text>
</comment>
<feature type="disulfide bond" evidence="2">
    <location>
        <begin position="203"/>
        <end position="212"/>
    </location>
</feature>
<dbReference type="Gene3D" id="2.60.40.10">
    <property type="entry name" value="Immunoglobulins"/>
    <property type="match status" value="3"/>
</dbReference>
<dbReference type="OrthoDB" id="6610399at2759"/>
<dbReference type="InParanoid" id="A0A6P8YT08"/>
<keyword evidence="2" id="KW-0245">EGF-like domain</keyword>
<dbReference type="Proteomes" id="UP000515158">
    <property type="component" value="Unplaced"/>
</dbReference>
<dbReference type="SMART" id="SM00060">
    <property type="entry name" value="FN3"/>
    <property type="match status" value="4"/>
</dbReference>
<dbReference type="PROSITE" id="PS50026">
    <property type="entry name" value="EGF_3"/>
    <property type="match status" value="1"/>
</dbReference>
<evidence type="ECO:0000256" key="3">
    <source>
        <dbReference type="SAM" id="MobiDB-lite"/>
    </source>
</evidence>
<proteinExistence type="predicted"/>
<accession>A0A6P8YT08</accession>
<feature type="domain" description="Fibronectin type-III" evidence="5">
    <location>
        <begin position="518"/>
        <end position="618"/>
    </location>
</feature>
<feature type="domain" description="EGF-like" evidence="4">
    <location>
        <begin position="178"/>
        <end position="213"/>
    </location>
</feature>
<dbReference type="PANTHER" id="PTHR46708">
    <property type="entry name" value="TENASCIN"/>
    <property type="match status" value="1"/>
</dbReference>
<gene>
    <name evidence="7" type="primary">LOC117644927</name>
</gene>
<name>A0A6P8YT08_THRPL</name>
<dbReference type="CDD" id="cd00063">
    <property type="entry name" value="FN3"/>
    <property type="match status" value="3"/>
</dbReference>
<dbReference type="InterPro" id="IPR013783">
    <property type="entry name" value="Ig-like_fold"/>
</dbReference>
<evidence type="ECO:0000259" key="5">
    <source>
        <dbReference type="PROSITE" id="PS50853"/>
    </source>
</evidence>
<dbReference type="SUPFAM" id="SSF49265">
    <property type="entry name" value="Fibronectin type III"/>
    <property type="match status" value="2"/>
</dbReference>
<dbReference type="AlphaFoldDB" id="A0A6P8YT08"/>
<dbReference type="InterPro" id="IPR036116">
    <property type="entry name" value="FN3_sf"/>
</dbReference>
<dbReference type="GeneID" id="117644927"/>
<dbReference type="InterPro" id="IPR003961">
    <property type="entry name" value="FN3_dom"/>
</dbReference>
<organism evidence="7">
    <name type="scientific">Thrips palmi</name>
    <name type="common">Melon thrips</name>
    <dbReference type="NCBI Taxonomy" id="161013"/>
    <lineage>
        <taxon>Eukaryota</taxon>
        <taxon>Metazoa</taxon>
        <taxon>Ecdysozoa</taxon>
        <taxon>Arthropoda</taxon>
        <taxon>Hexapoda</taxon>
        <taxon>Insecta</taxon>
        <taxon>Pterygota</taxon>
        <taxon>Neoptera</taxon>
        <taxon>Paraneoptera</taxon>
        <taxon>Thysanoptera</taxon>
        <taxon>Terebrantia</taxon>
        <taxon>Thripoidea</taxon>
        <taxon>Thripidae</taxon>
        <taxon>Thrips</taxon>
    </lineage>
</organism>
<keyword evidence="6" id="KW-1185">Reference proteome</keyword>
<evidence type="ECO:0000313" key="7">
    <source>
        <dbReference type="RefSeq" id="XP_034240560.1"/>
    </source>
</evidence>
<dbReference type="Pfam" id="PF00041">
    <property type="entry name" value="fn3"/>
    <property type="match status" value="3"/>
</dbReference>
<dbReference type="PROSITE" id="PS50853">
    <property type="entry name" value="FN3"/>
    <property type="match status" value="2"/>
</dbReference>
<evidence type="ECO:0000256" key="2">
    <source>
        <dbReference type="PROSITE-ProRule" id="PRU00076"/>
    </source>
</evidence>
<keyword evidence="2" id="KW-1015">Disulfide bond</keyword>
<dbReference type="KEGG" id="tpal:117644927"/>
<dbReference type="Gene3D" id="2.170.300.10">
    <property type="entry name" value="Tie2 ligand-binding domain superfamily"/>
    <property type="match status" value="1"/>
</dbReference>
<evidence type="ECO:0000256" key="1">
    <source>
        <dbReference type="ARBA" id="ARBA00022737"/>
    </source>
</evidence>
<evidence type="ECO:0000313" key="6">
    <source>
        <dbReference type="Proteomes" id="UP000515158"/>
    </source>
</evidence>
<feature type="region of interest" description="Disordered" evidence="3">
    <location>
        <begin position="710"/>
        <end position="733"/>
    </location>
</feature>
<feature type="domain" description="Fibronectin type-III" evidence="5">
    <location>
        <begin position="619"/>
        <end position="733"/>
    </location>
</feature>
<evidence type="ECO:0000259" key="4">
    <source>
        <dbReference type="PROSITE" id="PS50026"/>
    </source>
</evidence>
<dbReference type="RefSeq" id="XP_034240560.1">
    <property type="nucleotide sequence ID" value="XM_034384669.1"/>
</dbReference>
<dbReference type="InterPro" id="IPR000742">
    <property type="entry name" value="EGF"/>
</dbReference>
<reference evidence="7" key="1">
    <citation type="submission" date="2025-08" db="UniProtKB">
        <authorList>
            <consortium name="RefSeq"/>
        </authorList>
    </citation>
    <scope>IDENTIFICATION</scope>
    <source>
        <tissue evidence="7">Total insect</tissue>
    </source>
</reference>
<protein>
    <submittedName>
        <fullName evidence="7">Tenascin-like</fullName>
    </submittedName>
</protein>
<dbReference type="PROSITE" id="PS00022">
    <property type="entry name" value="EGF_1"/>
    <property type="match status" value="1"/>
</dbReference>
<dbReference type="PANTHER" id="PTHR46708:SF2">
    <property type="entry name" value="FIBRONECTIN TYPE-III DOMAIN-CONTAINING PROTEIN"/>
    <property type="match status" value="1"/>
</dbReference>
<dbReference type="InterPro" id="IPR050991">
    <property type="entry name" value="ECM_Regulatory_Proteins"/>
</dbReference>